<keyword evidence="6 11" id="KW-0566">Pantothenate biosynthesis</keyword>
<dbReference type="EMBL" id="QGGL01000010">
    <property type="protein sequence ID" value="PWK11619.1"/>
    <property type="molecule type" value="Genomic_DNA"/>
</dbReference>
<dbReference type="UniPathway" id="UPA00028">
    <property type="reaction ID" value="UER00004"/>
</dbReference>
<dbReference type="InterPro" id="IPR013752">
    <property type="entry name" value="KPA_reductase"/>
</dbReference>
<dbReference type="AlphaFoldDB" id="A0A316D8T7"/>
<dbReference type="SUPFAM" id="SSF51735">
    <property type="entry name" value="NAD(P)-binding Rossmann-fold domains"/>
    <property type="match status" value="1"/>
</dbReference>
<dbReference type="InterPro" id="IPR036291">
    <property type="entry name" value="NAD(P)-bd_dom_sf"/>
</dbReference>
<comment type="catalytic activity">
    <reaction evidence="10 11">
        <text>(R)-pantoate + NADP(+) = 2-dehydropantoate + NADPH + H(+)</text>
        <dbReference type="Rhea" id="RHEA:16233"/>
        <dbReference type="ChEBI" id="CHEBI:11561"/>
        <dbReference type="ChEBI" id="CHEBI:15378"/>
        <dbReference type="ChEBI" id="CHEBI:15980"/>
        <dbReference type="ChEBI" id="CHEBI:57783"/>
        <dbReference type="ChEBI" id="CHEBI:58349"/>
        <dbReference type="EC" id="1.1.1.169"/>
    </reaction>
</comment>
<evidence type="ECO:0000313" key="15">
    <source>
        <dbReference type="Proteomes" id="UP000245634"/>
    </source>
</evidence>
<dbReference type="GO" id="GO:0050661">
    <property type="term" value="F:NADP binding"/>
    <property type="evidence" value="ECO:0007669"/>
    <property type="project" value="TreeGrafter"/>
</dbReference>
<dbReference type="GO" id="GO:0008677">
    <property type="term" value="F:2-dehydropantoate 2-reductase activity"/>
    <property type="evidence" value="ECO:0007669"/>
    <property type="project" value="UniProtKB-EC"/>
</dbReference>
<keyword evidence="8 11" id="KW-0560">Oxidoreductase</keyword>
<dbReference type="Pfam" id="PF08546">
    <property type="entry name" value="ApbA_C"/>
    <property type="match status" value="1"/>
</dbReference>
<dbReference type="SUPFAM" id="SSF48179">
    <property type="entry name" value="6-phosphogluconate dehydrogenase C-terminal domain-like"/>
    <property type="match status" value="1"/>
</dbReference>
<comment type="caution">
    <text evidence="14">The sequence shown here is derived from an EMBL/GenBank/DDBJ whole genome shotgun (WGS) entry which is preliminary data.</text>
</comment>
<sequence length="305" mass="32791">MKIAIVGAGAIGRLLAGMLVSGGHTPLLICRRAEQAAAFGQEGLQFFDLAGQEQRVEVKACTGRVPADVDAALLTVKSYDTRTAAQLLPRSMPVLSLQNGLGNGEILAAHLDPAQLAIGLTTHGATSEGNTKVFYKGAGQTVIGDWLPTSEKNSPAHWWAELFTSCGHAATVSPDIRTEVWKKAMVNIGINPFTALYNVRNGELLESPSLLRVMRLTVEEAERVASLGGVALENSMERVLDVCRHTAANTSSMLQDLHNGRPTEIESLCGVIEAVGKQQGIETPYNTMLLELVREAERRRTKKAP</sequence>
<keyword evidence="7 11" id="KW-0521">NADP</keyword>
<evidence type="ECO:0000259" key="12">
    <source>
        <dbReference type="Pfam" id="PF02558"/>
    </source>
</evidence>
<dbReference type="InterPro" id="IPR013332">
    <property type="entry name" value="KPR_N"/>
</dbReference>
<comment type="similarity">
    <text evidence="3 11">Belongs to the ketopantoate reductase family.</text>
</comment>
<evidence type="ECO:0000256" key="9">
    <source>
        <dbReference type="ARBA" id="ARBA00032024"/>
    </source>
</evidence>
<dbReference type="InterPro" id="IPR003710">
    <property type="entry name" value="ApbA"/>
</dbReference>
<dbReference type="PANTHER" id="PTHR43765">
    <property type="entry name" value="2-DEHYDROPANTOATE 2-REDUCTASE-RELATED"/>
    <property type="match status" value="1"/>
</dbReference>
<name>A0A316D8T7_9BACL</name>
<reference evidence="14 15" key="1">
    <citation type="submission" date="2018-05" db="EMBL/GenBank/DDBJ databases">
        <title>Genomic Encyclopedia of Type Strains, Phase IV (KMG-IV): sequencing the most valuable type-strain genomes for metagenomic binning, comparative biology and taxonomic classification.</title>
        <authorList>
            <person name="Goeker M."/>
        </authorList>
    </citation>
    <scope>NUCLEOTIDE SEQUENCE [LARGE SCALE GENOMIC DNA]</scope>
    <source>
        <strain evidence="14 15">DSM 18773</strain>
    </source>
</reference>
<dbReference type="GO" id="GO:0015940">
    <property type="term" value="P:pantothenate biosynthetic process"/>
    <property type="evidence" value="ECO:0007669"/>
    <property type="project" value="UniProtKB-UniPathway"/>
</dbReference>
<dbReference type="GO" id="GO:0005737">
    <property type="term" value="C:cytoplasm"/>
    <property type="evidence" value="ECO:0007669"/>
    <property type="project" value="TreeGrafter"/>
</dbReference>
<evidence type="ECO:0000256" key="11">
    <source>
        <dbReference type="RuleBase" id="RU362068"/>
    </source>
</evidence>
<protein>
    <recommendedName>
        <fullName evidence="5 11">2-dehydropantoate 2-reductase</fullName>
        <ecNumber evidence="4 11">1.1.1.169</ecNumber>
    </recommendedName>
    <alternativeName>
        <fullName evidence="9 11">Ketopantoate reductase</fullName>
    </alternativeName>
</protein>
<dbReference type="Proteomes" id="UP000245634">
    <property type="component" value="Unassembled WGS sequence"/>
</dbReference>
<keyword evidence="15" id="KW-1185">Reference proteome</keyword>
<proteinExistence type="inferred from homology"/>
<evidence type="ECO:0000313" key="14">
    <source>
        <dbReference type="EMBL" id="PWK11619.1"/>
    </source>
</evidence>
<evidence type="ECO:0000256" key="2">
    <source>
        <dbReference type="ARBA" id="ARBA00004994"/>
    </source>
</evidence>
<evidence type="ECO:0000259" key="13">
    <source>
        <dbReference type="Pfam" id="PF08546"/>
    </source>
</evidence>
<evidence type="ECO:0000256" key="1">
    <source>
        <dbReference type="ARBA" id="ARBA00002919"/>
    </source>
</evidence>
<dbReference type="Gene3D" id="1.10.1040.10">
    <property type="entry name" value="N-(1-d-carboxylethyl)-l-norvaline Dehydrogenase, domain 2"/>
    <property type="match status" value="1"/>
</dbReference>
<feature type="domain" description="Ketopantoate reductase N-terminal" evidence="12">
    <location>
        <begin position="3"/>
        <end position="146"/>
    </location>
</feature>
<gene>
    <name evidence="14" type="ORF">C7459_110148</name>
</gene>
<dbReference type="InterPro" id="IPR008927">
    <property type="entry name" value="6-PGluconate_DH-like_C_sf"/>
</dbReference>
<dbReference type="NCBIfam" id="TIGR00745">
    <property type="entry name" value="apbA_panE"/>
    <property type="match status" value="1"/>
</dbReference>
<comment type="pathway">
    <text evidence="2 11">Cofactor biosynthesis; (R)-pantothenate biosynthesis; (R)-pantoate from 3-methyl-2-oxobutanoate: step 2/2.</text>
</comment>
<dbReference type="RefSeq" id="WP_170119451.1">
    <property type="nucleotide sequence ID" value="NZ_QGGL01000010.1"/>
</dbReference>
<dbReference type="Pfam" id="PF02558">
    <property type="entry name" value="ApbA"/>
    <property type="match status" value="1"/>
</dbReference>
<dbReference type="InterPro" id="IPR050838">
    <property type="entry name" value="Ketopantoate_reductase"/>
</dbReference>
<dbReference type="PANTHER" id="PTHR43765:SF2">
    <property type="entry name" value="2-DEHYDROPANTOATE 2-REDUCTASE"/>
    <property type="match status" value="1"/>
</dbReference>
<organism evidence="14 15">
    <name type="scientific">Tumebacillus permanentifrigoris</name>
    <dbReference type="NCBI Taxonomy" id="378543"/>
    <lineage>
        <taxon>Bacteria</taxon>
        <taxon>Bacillati</taxon>
        <taxon>Bacillota</taxon>
        <taxon>Bacilli</taxon>
        <taxon>Bacillales</taxon>
        <taxon>Alicyclobacillaceae</taxon>
        <taxon>Tumebacillus</taxon>
    </lineage>
</organism>
<evidence type="ECO:0000256" key="6">
    <source>
        <dbReference type="ARBA" id="ARBA00022655"/>
    </source>
</evidence>
<evidence type="ECO:0000256" key="10">
    <source>
        <dbReference type="ARBA" id="ARBA00048793"/>
    </source>
</evidence>
<evidence type="ECO:0000256" key="5">
    <source>
        <dbReference type="ARBA" id="ARBA00019465"/>
    </source>
</evidence>
<evidence type="ECO:0000256" key="4">
    <source>
        <dbReference type="ARBA" id="ARBA00013014"/>
    </source>
</evidence>
<dbReference type="Gene3D" id="3.40.50.720">
    <property type="entry name" value="NAD(P)-binding Rossmann-like Domain"/>
    <property type="match status" value="1"/>
</dbReference>
<evidence type="ECO:0000256" key="7">
    <source>
        <dbReference type="ARBA" id="ARBA00022857"/>
    </source>
</evidence>
<dbReference type="EC" id="1.1.1.169" evidence="4 11"/>
<evidence type="ECO:0000256" key="3">
    <source>
        <dbReference type="ARBA" id="ARBA00007870"/>
    </source>
</evidence>
<dbReference type="FunFam" id="1.10.1040.10:FF:000017">
    <property type="entry name" value="2-dehydropantoate 2-reductase"/>
    <property type="match status" value="1"/>
</dbReference>
<dbReference type="InterPro" id="IPR013328">
    <property type="entry name" value="6PGD_dom2"/>
</dbReference>
<feature type="domain" description="Ketopantoate reductase C-terminal" evidence="13">
    <location>
        <begin position="175"/>
        <end position="296"/>
    </location>
</feature>
<evidence type="ECO:0000256" key="8">
    <source>
        <dbReference type="ARBA" id="ARBA00023002"/>
    </source>
</evidence>
<accession>A0A316D8T7</accession>
<comment type="function">
    <text evidence="1 11">Catalyzes the NADPH-dependent reduction of ketopantoate into pantoic acid.</text>
</comment>